<protein>
    <submittedName>
        <fullName evidence="2">Uncharacterized protein</fullName>
    </submittedName>
</protein>
<name>A0A9P1GW47_9PEZI</name>
<comment type="caution">
    <text evidence="2">The sequence shown here is derived from an EMBL/GenBank/DDBJ whole genome shotgun (WGS) entry which is preliminary data.</text>
</comment>
<proteinExistence type="predicted"/>
<reference evidence="2" key="1">
    <citation type="submission" date="2022-11" db="EMBL/GenBank/DDBJ databases">
        <authorList>
            <person name="Scott C."/>
            <person name="Bruce N."/>
        </authorList>
    </citation>
    <scope>NUCLEOTIDE SEQUENCE</scope>
</reference>
<feature type="transmembrane region" description="Helical" evidence="1">
    <location>
        <begin position="47"/>
        <end position="70"/>
    </location>
</feature>
<dbReference type="Proteomes" id="UP000838763">
    <property type="component" value="Unassembled WGS sequence"/>
</dbReference>
<organism evidence="2 3">
    <name type="scientific">Parascedosporium putredinis</name>
    <dbReference type="NCBI Taxonomy" id="1442378"/>
    <lineage>
        <taxon>Eukaryota</taxon>
        <taxon>Fungi</taxon>
        <taxon>Dikarya</taxon>
        <taxon>Ascomycota</taxon>
        <taxon>Pezizomycotina</taxon>
        <taxon>Sordariomycetes</taxon>
        <taxon>Hypocreomycetidae</taxon>
        <taxon>Microascales</taxon>
        <taxon>Microascaceae</taxon>
        <taxon>Parascedosporium</taxon>
    </lineage>
</organism>
<dbReference type="AlphaFoldDB" id="A0A9P1GW47"/>
<gene>
    <name evidence="2" type="ORF">PPNO1_LOCUS1202</name>
</gene>
<accession>A0A9P1GW47</accession>
<keyword evidence="1" id="KW-0472">Membrane</keyword>
<keyword evidence="3" id="KW-1185">Reference proteome</keyword>
<evidence type="ECO:0000313" key="3">
    <source>
        <dbReference type="Proteomes" id="UP000838763"/>
    </source>
</evidence>
<dbReference type="EMBL" id="CALLCH030000001">
    <property type="protein sequence ID" value="CAI4211409.1"/>
    <property type="molecule type" value="Genomic_DNA"/>
</dbReference>
<evidence type="ECO:0000313" key="2">
    <source>
        <dbReference type="EMBL" id="CAI4211409.1"/>
    </source>
</evidence>
<evidence type="ECO:0000256" key="1">
    <source>
        <dbReference type="SAM" id="Phobius"/>
    </source>
</evidence>
<keyword evidence="1" id="KW-0812">Transmembrane</keyword>
<sequence length="157" mass="17386">MDRKNFKEIGDGPRIRALTPPYLLRRHIVLVPVLTLFPSPIRVRVRVLVLVRVRVLILDAIFLTVLVFILTHRPIPIVDTFSMLSRGDAVGAVLPMDNSELQVENHYGVSREPLVSPKACGTLNLANSGPSVTMRKASLSRDGPQGMRRCAQLTKGV</sequence>
<keyword evidence="1" id="KW-1133">Transmembrane helix</keyword>